<sequence>MVQAIQGKKKIGRIKIDPNIKLCEPSPQIVETVIGNSKSNIFDEAKDEWKFQYVLFEDAEGFSGICDLCGNVHLKYCFVIYNPYTEKTLNVGSHCIIRFKLLKGNVDAETGTIMVNNFLKLQKHISIVQGLIKEMMNECVDARSYQLFIESLERILQYHNIKDPTIDQLGEICFGDRWEGQKRYLYKRDRLHKLWYERASIKMIRAKGIKFKALTEKDIYWGKNRTGNHVHLTLAGRSSAFKTDHIADE</sequence>
<accession>A0A5J5GGE6</accession>
<dbReference type="EMBL" id="VYKK01000004">
    <property type="protein sequence ID" value="KAA9007215.1"/>
    <property type="molecule type" value="Genomic_DNA"/>
</dbReference>
<evidence type="ECO:0000313" key="1">
    <source>
        <dbReference type="EMBL" id="KAA9007215.1"/>
    </source>
</evidence>
<evidence type="ECO:0000313" key="2">
    <source>
        <dbReference type="Proteomes" id="UP000367750"/>
    </source>
</evidence>
<comment type="caution">
    <text evidence="1">The sequence shown here is derived from an EMBL/GenBank/DDBJ whole genome shotgun (WGS) entry which is preliminary data.</text>
</comment>
<reference evidence="1 2" key="1">
    <citation type="submission" date="2019-09" db="EMBL/GenBank/DDBJ databases">
        <title>Bacillus ochoae sp. nov., Paenibacillus whitsoniae sp. nov., Paenibacillus spiritus sp. nov. Isolated from the Mars Exploration Rover during spacecraft assembly.</title>
        <authorList>
            <person name="Seuylemezian A."/>
            <person name="Vaishampayan P."/>
        </authorList>
    </citation>
    <scope>NUCLEOTIDE SEQUENCE [LARGE SCALE GENOMIC DNA]</scope>
    <source>
        <strain evidence="1 2">MER_111</strain>
    </source>
</reference>
<dbReference type="RefSeq" id="WP_150456505.1">
    <property type="nucleotide sequence ID" value="NZ_VYKK01000004.1"/>
</dbReference>
<gene>
    <name evidence="1" type="ORF">F4V43_01640</name>
</gene>
<dbReference type="Proteomes" id="UP000367750">
    <property type="component" value="Unassembled WGS sequence"/>
</dbReference>
<name>A0A5J5GGE6_9BACL</name>
<protein>
    <submittedName>
        <fullName evidence="1">Uncharacterized protein</fullName>
    </submittedName>
</protein>
<dbReference type="AlphaFoldDB" id="A0A5J5GGE6"/>
<keyword evidence="2" id="KW-1185">Reference proteome</keyword>
<dbReference type="OrthoDB" id="2602736at2"/>
<organism evidence="1 2">
    <name type="scientific">Paenibacillus spiritus</name>
    <dbReference type="NCBI Taxonomy" id="2496557"/>
    <lineage>
        <taxon>Bacteria</taxon>
        <taxon>Bacillati</taxon>
        <taxon>Bacillota</taxon>
        <taxon>Bacilli</taxon>
        <taxon>Bacillales</taxon>
        <taxon>Paenibacillaceae</taxon>
        <taxon>Paenibacillus</taxon>
    </lineage>
</organism>
<proteinExistence type="predicted"/>